<dbReference type="PANTHER" id="PTHR43280:SF30">
    <property type="entry name" value="MMSAB OPERON REGULATORY PROTEIN"/>
    <property type="match status" value="1"/>
</dbReference>
<comment type="caution">
    <text evidence="6">The sequence shown here is derived from an EMBL/GenBank/DDBJ whole genome shotgun (WGS) entry which is preliminary data.</text>
</comment>
<dbReference type="InterPro" id="IPR009057">
    <property type="entry name" value="Homeodomain-like_sf"/>
</dbReference>
<dbReference type="SUPFAM" id="SSF46689">
    <property type="entry name" value="Homeodomain-like"/>
    <property type="match status" value="2"/>
</dbReference>
<evidence type="ECO:0000256" key="1">
    <source>
        <dbReference type="ARBA" id="ARBA00023015"/>
    </source>
</evidence>
<keyword evidence="1" id="KW-0805">Transcription regulation</keyword>
<evidence type="ECO:0000259" key="5">
    <source>
        <dbReference type="PROSITE" id="PS50157"/>
    </source>
</evidence>
<evidence type="ECO:0000256" key="2">
    <source>
        <dbReference type="ARBA" id="ARBA00023125"/>
    </source>
</evidence>
<sequence length="281" mass="32222">MICFKPKNENINLELNLDIKLYYCGTGDCENDFSWGPGIKDHYKLHYVHSGRGIFKAGDTIYHLSKGDVFLICPNVLVSYKPASEEPWNYSWVAFNGVNAETYLNRANLNSNNPVFKCTQEDHINNCFQDIFDATKCEKSMDLKSLSSFYNLLSILVEETKVDTTGKNSTKHQETYIKQAIEFIDTNYSRKISIEEIASYVGINRKYLSQLFSDILNVSPQNYLINFRLQKACDLLTSSSLSINEISNSIGYNDPFLFSKIFKKHKEVSPKVYRINSVKTP</sequence>
<dbReference type="CDD" id="cd00093">
    <property type="entry name" value="HTH_XRE"/>
    <property type="match status" value="1"/>
</dbReference>
<feature type="domain" description="C2H2-type" evidence="5">
    <location>
        <begin position="22"/>
        <end position="54"/>
    </location>
</feature>
<gene>
    <name evidence="6" type="primary">msmR_1</name>
    <name evidence="6" type="ORF">CPJCM30710_26710</name>
</gene>
<evidence type="ECO:0000313" key="6">
    <source>
        <dbReference type="EMBL" id="GIM30005.1"/>
    </source>
</evidence>
<dbReference type="RefSeq" id="WP_212904685.1">
    <property type="nucleotide sequence ID" value="NZ_BOPZ01000025.1"/>
</dbReference>
<dbReference type="InterPro" id="IPR018060">
    <property type="entry name" value="HTH_AraC"/>
</dbReference>
<reference evidence="6" key="1">
    <citation type="submission" date="2021-03" db="EMBL/GenBank/DDBJ databases">
        <title>Taxonomic study of Clostridium polyendosporum from meadow-gley soil under rice.</title>
        <authorList>
            <person name="Kobayashi H."/>
            <person name="Tanizawa Y."/>
            <person name="Yagura M."/>
        </authorList>
    </citation>
    <scope>NUCLEOTIDE SEQUENCE</scope>
    <source>
        <strain evidence="6">JCM 30710</strain>
    </source>
</reference>
<dbReference type="GO" id="GO:0003700">
    <property type="term" value="F:DNA-binding transcription factor activity"/>
    <property type="evidence" value="ECO:0007669"/>
    <property type="project" value="InterPro"/>
</dbReference>
<dbReference type="EMBL" id="BOPZ01000025">
    <property type="protein sequence ID" value="GIM30005.1"/>
    <property type="molecule type" value="Genomic_DNA"/>
</dbReference>
<dbReference type="Pfam" id="PF02311">
    <property type="entry name" value="AraC_binding"/>
    <property type="match status" value="1"/>
</dbReference>
<dbReference type="CDD" id="cd06986">
    <property type="entry name" value="cupin_MmsR-like_N"/>
    <property type="match status" value="1"/>
</dbReference>
<evidence type="ECO:0000313" key="7">
    <source>
        <dbReference type="Proteomes" id="UP000679179"/>
    </source>
</evidence>
<dbReference type="Proteomes" id="UP000679179">
    <property type="component" value="Unassembled WGS sequence"/>
</dbReference>
<keyword evidence="2" id="KW-0238">DNA-binding</keyword>
<dbReference type="InterPro" id="IPR001387">
    <property type="entry name" value="Cro/C1-type_HTH"/>
</dbReference>
<dbReference type="Gene3D" id="1.10.10.60">
    <property type="entry name" value="Homeodomain-like"/>
    <property type="match status" value="2"/>
</dbReference>
<feature type="domain" description="HTH araC/xylS-type" evidence="4">
    <location>
        <begin position="178"/>
        <end position="276"/>
    </location>
</feature>
<dbReference type="InterPro" id="IPR037923">
    <property type="entry name" value="HTH-like"/>
</dbReference>
<dbReference type="SUPFAM" id="SSF51215">
    <property type="entry name" value="Regulatory protein AraC"/>
    <property type="match status" value="1"/>
</dbReference>
<dbReference type="AlphaFoldDB" id="A0A919S0J0"/>
<proteinExistence type="predicted"/>
<dbReference type="PROSITE" id="PS01124">
    <property type="entry name" value="HTH_ARAC_FAMILY_2"/>
    <property type="match status" value="1"/>
</dbReference>
<dbReference type="PROSITE" id="PS50157">
    <property type="entry name" value="ZINC_FINGER_C2H2_2"/>
    <property type="match status" value="1"/>
</dbReference>
<dbReference type="Pfam" id="PF12833">
    <property type="entry name" value="HTH_18"/>
    <property type="match status" value="1"/>
</dbReference>
<dbReference type="InterPro" id="IPR018062">
    <property type="entry name" value="HTH_AraC-typ_CS"/>
</dbReference>
<dbReference type="Gene3D" id="2.60.120.280">
    <property type="entry name" value="Regulatory protein AraC"/>
    <property type="match status" value="1"/>
</dbReference>
<accession>A0A919S0J0</accession>
<keyword evidence="3" id="KW-0804">Transcription</keyword>
<keyword evidence="7" id="KW-1185">Reference proteome</keyword>
<dbReference type="PANTHER" id="PTHR43280">
    <property type="entry name" value="ARAC-FAMILY TRANSCRIPTIONAL REGULATOR"/>
    <property type="match status" value="1"/>
</dbReference>
<evidence type="ECO:0000256" key="3">
    <source>
        <dbReference type="ARBA" id="ARBA00023163"/>
    </source>
</evidence>
<organism evidence="6 7">
    <name type="scientific">Clostridium polyendosporum</name>
    <dbReference type="NCBI Taxonomy" id="69208"/>
    <lineage>
        <taxon>Bacteria</taxon>
        <taxon>Bacillati</taxon>
        <taxon>Bacillota</taxon>
        <taxon>Clostridia</taxon>
        <taxon>Eubacteriales</taxon>
        <taxon>Clostridiaceae</taxon>
        <taxon>Clostridium</taxon>
    </lineage>
</organism>
<dbReference type="InterPro" id="IPR013087">
    <property type="entry name" value="Znf_C2H2_type"/>
</dbReference>
<dbReference type="InterPro" id="IPR003313">
    <property type="entry name" value="AraC-bd"/>
</dbReference>
<dbReference type="GO" id="GO:0043565">
    <property type="term" value="F:sequence-specific DNA binding"/>
    <property type="evidence" value="ECO:0007669"/>
    <property type="project" value="InterPro"/>
</dbReference>
<dbReference type="PROSITE" id="PS00028">
    <property type="entry name" value="ZINC_FINGER_C2H2_1"/>
    <property type="match status" value="1"/>
</dbReference>
<protein>
    <submittedName>
        <fullName evidence="6">Msm operon regulatory protein</fullName>
    </submittedName>
</protein>
<evidence type="ECO:0000259" key="4">
    <source>
        <dbReference type="PROSITE" id="PS01124"/>
    </source>
</evidence>
<name>A0A919S0J0_9CLOT</name>
<dbReference type="PROSITE" id="PS00041">
    <property type="entry name" value="HTH_ARAC_FAMILY_1"/>
    <property type="match status" value="1"/>
</dbReference>
<dbReference type="SMART" id="SM00342">
    <property type="entry name" value="HTH_ARAC"/>
    <property type="match status" value="1"/>
</dbReference>